<proteinExistence type="predicted"/>
<dbReference type="OrthoDB" id="9990906at2759"/>
<organism evidence="2 3">
    <name type="scientific">Ramazzottius varieornatus</name>
    <name type="common">Water bear</name>
    <name type="synonym">Tardigrade</name>
    <dbReference type="NCBI Taxonomy" id="947166"/>
    <lineage>
        <taxon>Eukaryota</taxon>
        <taxon>Metazoa</taxon>
        <taxon>Ecdysozoa</taxon>
        <taxon>Tardigrada</taxon>
        <taxon>Eutardigrada</taxon>
        <taxon>Parachela</taxon>
        <taxon>Hypsibioidea</taxon>
        <taxon>Ramazzottiidae</taxon>
        <taxon>Ramazzottius</taxon>
    </lineage>
</organism>
<keyword evidence="1" id="KW-1133">Transmembrane helix</keyword>
<reference evidence="2 3" key="1">
    <citation type="journal article" date="2016" name="Nat. Commun.">
        <title>Extremotolerant tardigrade genome and improved radiotolerance of human cultured cells by tardigrade-unique protein.</title>
        <authorList>
            <person name="Hashimoto T."/>
            <person name="Horikawa D.D."/>
            <person name="Saito Y."/>
            <person name="Kuwahara H."/>
            <person name="Kozuka-Hata H."/>
            <person name="Shin-I T."/>
            <person name="Minakuchi Y."/>
            <person name="Ohishi K."/>
            <person name="Motoyama A."/>
            <person name="Aizu T."/>
            <person name="Enomoto A."/>
            <person name="Kondo K."/>
            <person name="Tanaka S."/>
            <person name="Hara Y."/>
            <person name="Koshikawa S."/>
            <person name="Sagara H."/>
            <person name="Miura T."/>
            <person name="Yokobori S."/>
            <person name="Miyagawa K."/>
            <person name="Suzuki Y."/>
            <person name="Kubo T."/>
            <person name="Oyama M."/>
            <person name="Kohara Y."/>
            <person name="Fujiyama A."/>
            <person name="Arakawa K."/>
            <person name="Katayama T."/>
            <person name="Toyoda A."/>
            <person name="Kunieda T."/>
        </authorList>
    </citation>
    <scope>NUCLEOTIDE SEQUENCE [LARGE SCALE GENOMIC DNA]</scope>
    <source>
        <strain evidence="2 3">YOKOZUNA-1</strain>
    </source>
</reference>
<feature type="transmembrane region" description="Helical" evidence="1">
    <location>
        <begin position="167"/>
        <end position="186"/>
    </location>
</feature>
<dbReference type="AlphaFoldDB" id="A0A1D1UXH0"/>
<dbReference type="Proteomes" id="UP000186922">
    <property type="component" value="Unassembled WGS sequence"/>
</dbReference>
<accession>A0A1D1UXH0</accession>
<name>A0A1D1UXH0_RAMVA</name>
<protein>
    <submittedName>
        <fullName evidence="2">Uncharacterized protein</fullName>
    </submittedName>
</protein>
<evidence type="ECO:0000313" key="3">
    <source>
        <dbReference type="Proteomes" id="UP000186922"/>
    </source>
</evidence>
<keyword evidence="1" id="KW-0812">Transmembrane</keyword>
<gene>
    <name evidence="2" type="primary">RvY_05996-1</name>
    <name evidence="2" type="synonym">RvY_05996.1</name>
    <name evidence="2" type="ORF">RvY_05996</name>
</gene>
<evidence type="ECO:0000313" key="2">
    <source>
        <dbReference type="EMBL" id="GAU94171.1"/>
    </source>
</evidence>
<keyword evidence="3" id="KW-1185">Reference proteome</keyword>
<evidence type="ECO:0000256" key="1">
    <source>
        <dbReference type="SAM" id="Phobius"/>
    </source>
</evidence>
<comment type="caution">
    <text evidence="2">The sequence shown here is derived from an EMBL/GenBank/DDBJ whole genome shotgun (WGS) entry which is preliminary data.</text>
</comment>
<dbReference type="EMBL" id="BDGG01000002">
    <property type="protein sequence ID" value="GAU94171.1"/>
    <property type="molecule type" value="Genomic_DNA"/>
</dbReference>
<feature type="transmembrane region" description="Helical" evidence="1">
    <location>
        <begin position="55"/>
        <end position="76"/>
    </location>
</feature>
<keyword evidence="1" id="KW-0472">Membrane</keyword>
<sequence length="243" mass="27752">MALAAIFAGSAVNALYIPIAYYWMLHNSMLQAGRVIPQLPAMFRHWRRIEMWWEVVVRLMAYTGTATLNMMIINRLRNSDYHSRQKVTVNIPRSSLVVISGTLSNHHAIIRRTNSANAANKILILNSLFFLTTQSLDFGMSVLVAFSQAPICLFHITNGFIQVYDPFRNFLVNMYFAFGFAFYLCCGENSFTGRILGVSWCRRPSEEPVLRYRGSETKITSLMTTAQNRELHLASSRRSTTTF</sequence>